<keyword evidence="1" id="KW-1133">Transmembrane helix</keyword>
<keyword evidence="3" id="KW-1185">Reference proteome</keyword>
<gene>
    <name evidence="2" type="ORF">CR155_08015</name>
</gene>
<comment type="caution">
    <text evidence="2">The sequence shown here is derived from an EMBL/GenBank/DDBJ whole genome shotgun (WGS) entry which is preliminary data.</text>
</comment>
<evidence type="ECO:0000256" key="1">
    <source>
        <dbReference type="SAM" id="Phobius"/>
    </source>
</evidence>
<dbReference type="AlphaFoldDB" id="A0A2N4UH86"/>
<keyword evidence="1" id="KW-0472">Membrane</keyword>
<evidence type="ECO:0000313" key="3">
    <source>
        <dbReference type="Proteomes" id="UP000234328"/>
    </source>
</evidence>
<accession>A0A2N4UH86</accession>
<proteinExistence type="predicted"/>
<dbReference type="Proteomes" id="UP000234328">
    <property type="component" value="Unassembled WGS sequence"/>
</dbReference>
<feature type="transmembrane region" description="Helical" evidence="1">
    <location>
        <begin position="39"/>
        <end position="58"/>
    </location>
</feature>
<feature type="transmembrane region" description="Helical" evidence="1">
    <location>
        <begin position="12"/>
        <end position="33"/>
    </location>
</feature>
<keyword evidence="1" id="KW-0812">Transmembrane</keyword>
<evidence type="ECO:0008006" key="4">
    <source>
        <dbReference type="Google" id="ProtNLM"/>
    </source>
</evidence>
<protein>
    <recommendedName>
        <fullName evidence="4">DUF4175 domain-containing protein</fullName>
    </recommendedName>
</protein>
<dbReference type="EMBL" id="PDNV01000005">
    <property type="protein sequence ID" value="PLC54368.1"/>
    <property type="molecule type" value="Genomic_DNA"/>
</dbReference>
<evidence type="ECO:0000313" key="2">
    <source>
        <dbReference type="EMBL" id="PLC54368.1"/>
    </source>
</evidence>
<sequence length="73" mass="8101">MTGKRPVATWRLWGAPAVLGLLTCFGLLAALLGVDIWHWLAWLALAVPVATGAWFWSFPRRQRKSPGPCDTQI</sequence>
<name>A0A2N4UH86_9BURK</name>
<organism evidence="2 3">
    <name type="scientific">Pollutimonas nitritireducens</name>
    <dbReference type="NCBI Taxonomy" id="2045209"/>
    <lineage>
        <taxon>Bacteria</taxon>
        <taxon>Pseudomonadati</taxon>
        <taxon>Pseudomonadota</taxon>
        <taxon>Betaproteobacteria</taxon>
        <taxon>Burkholderiales</taxon>
        <taxon>Alcaligenaceae</taxon>
        <taxon>Pollutimonas</taxon>
    </lineage>
</organism>
<reference evidence="2 3" key="1">
    <citation type="submission" date="2017-10" db="EMBL/GenBank/DDBJ databases">
        <title>Two draft genome sequences of Pusillimonas sp. strains isolated from a nitrate- and radionuclide-contaminated groundwater in Russia.</title>
        <authorList>
            <person name="Grouzdev D.S."/>
            <person name="Tourova T.P."/>
            <person name="Goeva M.A."/>
            <person name="Babich T.L."/>
            <person name="Sokolova D.S."/>
            <person name="Abdullin R."/>
            <person name="Poltaraus A.B."/>
            <person name="Toshchakov S.V."/>
            <person name="Nazina T.N."/>
        </authorList>
    </citation>
    <scope>NUCLEOTIDE SEQUENCE [LARGE SCALE GENOMIC DNA]</scope>
    <source>
        <strain evidence="2 3">JR1/69-2-13</strain>
    </source>
</reference>